<keyword evidence="3" id="KW-0472">Membrane</keyword>
<organism evidence="5 6">
    <name type="scientific">Desulfolutivibrio sulfodismutans</name>
    <dbReference type="NCBI Taxonomy" id="63561"/>
    <lineage>
        <taxon>Bacteria</taxon>
        <taxon>Pseudomonadati</taxon>
        <taxon>Thermodesulfobacteriota</taxon>
        <taxon>Desulfovibrionia</taxon>
        <taxon>Desulfovibrionales</taxon>
        <taxon>Desulfovibrionaceae</taxon>
        <taxon>Desulfolutivibrio</taxon>
    </lineage>
</organism>
<reference evidence="5 6" key="1">
    <citation type="submission" date="2020-02" db="EMBL/GenBank/DDBJ databases">
        <title>Comparative genomics of sulfur disproportionating microorganisms.</title>
        <authorList>
            <person name="Ward L.M."/>
            <person name="Bertran E."/>
            <person name="Johnston D.T."/>
        </authorList>
    </citation>
    <scope>NUCLEOTIDE SEQUENCE [LARGE SCALE GENOMIC DNA]</scope>
    <source>
        <strain evidence="5 6">DSM 3696</strain>
    </source>
</reference>
<dbReference type="Pfam" id="PF00122">
    <property type="entry name" value="E1-E2_ATPase"/>
    <property type="match status" value="1"/>
</dbReference>
<evidence type="ECO:0000256" key="3">
    <source>
        <dbReference type="SAM" id="Phobius"/>
    </source>
</evidence>
<dbReference type="InterPro" id="IPR008250">
    <property type="entry name" value="ATPase_P-typ_transduc_dom_A_sf"/>
</dbReference>
<feature type="transmembrane region" description="Helical" evidence="3">
    <location>
        <begin position="89"/>
        <end position="118"/>
    </location>
</feature>
<dbReference type="GO" id="GO:0016020">
    <property type="term" value="C:membrane"/>
    <property type="evidence" value="ECO:0007669"/>
    <property type="project" value="TreeGrafter"/>
</dbReference>
<dbReference type="PANTHER" id="PTHR48085">
    <property type="entry name" value="CADMIUM/ZINC-TRANSPORTING ATPASE HMA2-RELATED"/>
    <property type="match status" value="1"/>
</dbReference>
<sequence length="422" mass="44787">MVHELPRRIRLKGGLFRHPRLNTDHLEAHLASLPGVDRVRANPYAGSLVVRHDGLPGRTGDILAALGALPPVVFVKGPARPREISRMDIGLHLLAAVASFAVPPVVRLVLAVLVGLPVVVDGVKNLLSRGVTAKSLDAASVGLCLAVGNSPSVCAIALMRIFGDYLKQTNDKRSNDLLHSLLRLKQQAVWVEREGVEIEVAPGDVAVGDVVVCGPGELVAVDGEVLAGAALVDKSMITGESIPVSLEKGDEVISGSVVESGSYRAQCPSLRPLPGVQLVQNCFAAPGQDRGRHPASQGLGLVPGARGRLAHHALSGHVRDHACKRHGVAVDDRPGRDRHLAAAVQAAQKPAFGEDRVAGVRMVQKGHQPGGFRIAYPVFDAKRALPGGRQKIRRRQRDASRRGQPQAVQARPGHDDGREFPA</sequence>
<dbReference type="Proteomes" id="UP000469724">
    <property type="component" value="Unassembled WGS sequence"/>
</dbReference>
<keyword evidence="6" id="KW-1185">Reference proteome</keyword>
<evidence type="ECO:0000313" key="6">
    <source>
        <dbReference type="Proteomes" id="UP000469724"/>
    </source>
</evidence>
<feature type="domain" description="P-type ATPase A" evidence="4">
    <location>
        <begin position="184"/>
        <end position="265"/>
    </location>
</feature>
<evidence type="ECO:0000313" key="5">
    <source>
        <dbReference type="EMBL" id="NDY58464.1"/>
    </source>
</evidence>
<accession>A0A7K3NQH8</accession>
<feature type="compositionally biased region" description="Basic and acidic residues" evidence="2">
    <location>
        <begin position="412"/>
        <end position="422"/>
    </location>
</feature>
<feature type="region of interest" description="Disordered" evidence="2">
    <location>
        <begin position="385"/>
        <end position="422"/>
    </location>
</feature>
<evidence type="ECO:0000256" key="1">
    <source>
        <dbReference type="ARBA" id="ARBA00006024"/>
    </source>
</evidence>
<keyword evidence="3" id="KW-0812">Transmembrane</keyword>
<dbReference type="AlphaFoldDB" id="A0A7K3NQH8"/>
<dbReference type="EMBL" id="JAAGRQ010000104">
    <property type="protein sequence ID" value="NDY58464.1"/>
    <property type="molecule type" value="Genomic_DNA"/>
</dbReference>
<dbReference type="PANTHER" id="PTHR48085:SF5">
    <property type="entry name" value="CADMIUM_ZINC-TRANSPORTING ATPASE HMA4-RELATED"/>
    <property type="match status" value="1"/>
</dbReference>
<dbReference type="Gene3D" id="2.70.150.10">
    <property type="entry name" value="Calcium-transporting ATPase, cytoplasmic transduction domain A"/>
    <property type="match status" value="1"/>
</dbReference>
<gene>
    <name evidence="5" type="ORF">G3N56_17155</name>
</gene>
<comment type="similarity">
    <text evidence="1">Belongs to the cation transport ATPase (P-type) (TC 3.A.3) family. Type IB subfamily.</text>
</comment>
<evidence type="ECO:0000259" key="4">
    <source>
        <dbReference type="Pfam" id="PF00122"/>
    </source>
</evidence>
<protein>
    <recommendedName>
        <fullName evidence="4">P-type ATPase A domain-containing protein</fullName>
    </recommendedName>
</protein>
<evidence type="ECO:0000256" key="2">
    <source>
        <dbReference type="SAM" id="MobiDB-lite"/>
    </source>
</evidence>
<dbReference type="GO" id="GO:0022857">
    <property type="term" value="F:transmembrane transporter activity"/>
    <property type="evidence" value="ECO:0007669"/>
    <property type="project" value="TreeGrafter"/>
</dbReference>
<comment type="caution">
    <text evidence="5">The sequence shown here is derived from an EMBL/GenBank/DDBJ whole genome shotgun (WGS) entry which is preliminary data.</text>
</comment>
<dbReference type="InterPro" id="IPR059000">
    <property type="entry name" value="ATPase_P-type_domA"/>
</dbReference>
<dbReference type="SUPFAM" id="SSF81653">
    <property type="entry name" value="Calcium ATPase, transduction domain A"/>
    <property type="match status" value="1"/>
</dbReference>
<proteinExistence type="inferred from homology"/>
<name>A0A7K3NQH8_9BACT</name>
<keyword evidence="3" id="KW-1133">Transmembrane helix</keyword>
<dbReference type="InterPro" id="IPR051014">
    <property type="entry name" value="Cation_Transport_ATPase_IB"/>
</dbReference>